<feature type="domain" description="ABC transmembrane type-1" evidence="7">
    <location>
        <begin position="22"/>
        <end position="301"/>
    </location>
</feature>
<dbReference type="PANTHER" id="PTHR24221">
    <property type="entry name" value="ATP-BINDING CASSETTE SUB-FAMILY B"/>
    <property type="match status" value="1"/>
</dbReference>
<dbReference type="GO" id="GO:0005524">
    <property type="term" value="F:ATP binding"/>
    <property type="evidence" value="ECO:0007669"/>
    <property type="project" value="InterPro"/>
</dbReference>
<keyword evidence="9" id="KW-1185">Reference proteome</keyword>
<keyword evidence="3 5" id="KW-1133">Transmembrane helix</keyword>
<dbReference type="InterPro" id="IPR011527">
    <property type="entry name" value="ABC1_TM_dom"/>
</dbReference>
<dbReference type="PROSITE" id="PS50929">
    <property type="entry name" value="ABC_TM1F"/>
    <property type="match status" value="1"/>
</dbReference>
<dbReference type="InterPro" id="IPR027417">
    <property type="entry name" value="P-loop_NTPase"/>
</dbReference>
<dbReference type="Pfam" id="PF00005">
    <property type="entry name" value="ABC_tran"/>
    <property type="match status" value="1"/>
</dbReference>
<dbReference type="InterPro" id="IPR003439">
    <property type="entry name" value="ABC_transporter-like_ATP-bd"/>
</dbReference>
<dbReference type="GO" id="GO:0005886">
    <property type="term" value="C:plasma membrane"/>
    <property type="evidence" value="ECO:0007669"/>
    <property type="project" value="UniProtKB-SubCell"/>
</dbReference>
<dbReference type="SUPFAM" id="SSF52540">
    <property type="entry name" value="P-loop containing nucleoside triphosphate hydrolases"/>
    <property type="match status" value="1"/>
</dbReference>
<feature type="transmembrane region" description="Helical" evidence="5">
    <location>
        <begin position="133"/>
        <end position="152"/>
    </location>
</feature>
<sequence length="558" mass="61030">MSGAAGADKKYDWFWRSRTPELIVGTIFINILAIALPIFSMQVYDRVMPSRASQTLIMLVIGVIVAIGLEIALRIERGKIISKNGATFERNLSRAAIRRVLNSSLDDLSAQTASQRLQQLQAIRAFRDFHSGYALTVLIDFSFVFLYLALIFQIGGLLVLAPLAIVVFILANGLAGSLYLRDAIAERRAADEARYGFLVSTLQSMNALKCFSLEKLFERRYEPLQYATSAANFRVSKASANMLNTSMVLGNLMTASVVSIGVFIATSGSFTIGAIIACIMLSGRLISPLQRGMILWMKYQEYDASREQFFSLIGGGQDAARVIDEAKNENARRVLTLRRFNAPIGDSAPLHFREGDIVRIRAEAPQKASRLLKIIAGLAPQAGAEIIIDGRPLSSIPLAKRAAYVGYLAPGAELFNGAILDNLTSFGLRERHDALKVARSLGIDKEVARMPNGWNTVISGKQGDEAPTGLKQRIAIARALAARPRVILVDEACELLDNRSYDLTVTTLLEMSAHSVILLNTADENFIRFCNRDLQAEGAGAALTRRRSPLGFGEAQAL</sequence>
<evidence type="ECO:0008006" key="10">
    <source>
        <dbReference type="Google" id="ProtNLM"/>
    </source>
</evidence>
<dbReference type="EMBL" id="PJCH01000001">
    <property type="protein sequence ID" value="PQA89384.1"/>
    <property type="molecule type" value="Genomic_DNA"/>
</dbReference>
<dbReference type="GO" id="GO:0034040">
    <property type="term" value="F:ATPase-coupled lipid transmembrane transporter activity"/>
    <property type="evidence" value="ECO:0007669"/>
    <property type="project" value="TreeGrafter"/>
</dbReference>
<evidence type="ECO:0000256" key="5">
    <source>
        <dbReference type="SAM" id="Phobius"/>
    </source>
</evidence>
<dbReference type="InterPro" id="IPR036640">
    <property type="entry name" value="ABC1_TM_sf"/>
</dbReference>
<evidence type="ECO:0000256" key="3">
    <source>
        <dbReference type="ARBA" id="ARBA00022989"/>
    </source>
</evidence>
<dbReference type="Proteomes" id="UP000239504">
    <property type="component" value="Unassembled WGS sequence"/>
</dbReference>
<evidence type="ECO:0000256" key="4">
    <source>
        <dbReference type="ARBA" id="ARBA00023136"/>
    </source>
</evidence>
<evidence type="ECO:0000256" key="2">
    <source>
        <dbReference type="ARBA" id="ARBA00022692"/>
    </source>
</evidence>
<evidence type="ECO:0000313" key="8">
    <source>
        <dbReference type="EMBL" id="PQA89384.1"/>
    </source>
</evidence>
<dbReference type="PROSITE" id="PS50893">
    <property type="entry name" value="ABC_TRANSPORTER_2"/>
    <property type="match status" value="1"/>
</dbReference>
<dbReference type="GO" id="GO:0016887">
    <property type="term" value="F:ATP hydrolysis activity"/>
    <property type="evidence" value="ECO:0007669"/>
    <property type="project" value="InterPro"/>
</dbReference>
<dbReference type="InterPro" id="IPR039421">
    <property type="entry name" value="Type_1_exporter"/>
</dbReference>
<keyword evidence="2 5" id="KW-0812">Transmembrane</keyword>
<dbReference type="AlphaFoldDB" id="A0A2S7KA37"/>
<dbReference type="RefSeq" id="WP_104828086.1">
    <property type="nucleotide sequence ID" value="NZ_PJCH01000001.1"/>
</dbReference>
<dbReference type="Gene3D" id="3.40.50.300">
    <property type="entry name" value="P-loop containing nucleotide triphosphate hydrolases"/>
    <property type="match status" value="1"/>
</dbReference>
<dbReference type="GO" id="GO:0140359">
    <property type="term" value="F:ABC-type transporter activity"/>
    <property type="evidence" value="ECO:0007669"/>
    <property type="project" value="InterPro"/>
</dbReference>
<dbReference type="PANTHER" id="PTHR24221:SF248">
    <property type="entry name" value="ABC TRANSPORTER TRANSMEMBRANE REGION"/>
    <property type="match status" value="1"/>
</dbReference>
<protein>
    <recommendedName>
        <fullName evidence="10">ABC transporter</fullName>
    </recommendedName>
</protein>
<feature type="transmembrane region" description="Helical" evidence="5">
    <location>
        <begin position="21"/>
        <end position="44"/>
    </location>
</feature>
<dbReference type="Gene3D" id="1.20.1560.10">
    <property type="entry name" value="ABC transporter type 1, transmembrane domain"/>
    <property type="match status" value="1"/>
</dbReference>
<dbReference type="OrthoDB" id="5288404at2"/>
<keyword evidence="4 5" id="KW-0472">Membrane</keyword>
<dbReference type="SUPFAM" id="SSF90123">
    <property type="entry name" value="ABC transporter transmembrane region"/>
    <property type="match status" value="1"/>
</dbReference>
<organism evidence="8 9">
    <name type="scientific">Hyphococcus luteus</name>
    <dbReference type="NCBI Taxonomy" id="2058213"/>
    <lineage>
        <taxon>Bacteria</taxon>
        <taxon>Pseudomonadati</taxon>
        <taxon>Pseudomonadota</taxon>
        <taxon>Alphaproteobacteria</taxon>
        <taxon>Parvularculales</taxon>
        <taxon>Parvularculaceae</taxon>
        <taxon>Hyphococcus</taxon>
    </lineage>
</organism>
<name>A0A2S7KA37_9PROT</name>
<comment type="subcellular location">
    <subcellularLocation>
        <location evidence="1">Cell membrane</location>
        <topology evidence="1">Multi-pass membrane protein</topology>
    </subcellularLocation>
</comment>
<evidence type="ECO:0000259" key="6">
    <source>
        <dbReference type="PROSITE" id="PS50893"/>
    </source>
</evidence>
<evidence type="ECO:0000259" key="7">
    <source>
        <dbReference type="PROSITE" id="PS50929"/>
    </source>
</evidence>
<feature type="domain" description="ABC transporter" evidence="6">
    <location>
        <begin position="326"/>
        <end position="555"/>
    </location>
</feature>
<gene>
    <name evidence="8" type="ORF">CW354_00460</name>
</gene>
<feature type="transmembrane region" description="Helical" evidence="5">
    <location>
        <begin position="56"/>
        <end position="73"/>
    </location>
</feature>
<feature type="transmembrane region" description="Helical" evidence="5">
    <location>
        <begin position="158"/>
        <end position="180"/>
    </location>
</feature>
<evidence type="ECO:0000313" key="9">
    <source>
        <dbReference type="Proteomes" id="UP000239504"/>
    </source>
</evidence>
<evidence type="ECO:0000256" key="1">
    <source>
        <dbReference type="ARBA" id="ARBA00004651"/>
    </source>
</evidence>
<comment type="caution">
    <text evidence="8">The sequence shown here is derived from an EMBL/GenBank/DDBJ whole genome shotgun (WGS) entry which is preliminary data.</text>
</comment>
<accession>A0A2S7KA37</accession>
<dbReference type="Pfam" id="PF00664">
    <property type="entry name" value="ABC_membrane"/>
    <property type="match status" value="1"/>
</dbReference>
<proteinExistence type="predicted"/>
<reference evidence="8 9" key="1">
    <citation type="submission" date="2017-12" db="EMBL/GenBank/DDBJ databases">
        <authorList>
            <person name="Hurst M.R.H."/>
        </authorList>
    </citation>
    <scope>NUCLEOTIDE SEQUENCE [LARGE SCALE GENOMIC DNA]</scope>
    <source>
        <strain evidence="8 9">SY-3-19</strain>
    </source>
</reference>